<dbReference type="Proteomes" id="UP000030170">
    <property type="component" value="Unassembled WGS sequence"/>
</dbReference>
<proteinExistence type="inferred from homology"/>
<keyword evidence="6 7" id="KW-0472">Membrane</keyword>
<dbReference type="STRING" id="1497020.DO97_00125"/>
<keyword evidence="3 7" id="KW-0808">Transferase</keyword>
<dbReference type="EC" id="2.5.1.145" evidence="7"/>
<evidence type="ECO:0000256" key="6">
    <source>
        <dbReference type="ARBA" id="ARBA00023136"/>
    </source>
</evidence>
<comment type="caution">
    <text evidence="8">The sequence shown here is derived from an EMBL/GenBank/DDBJ whole genome shotgun (WGS) entry which is preliminary data.</text>
</comment>
<comment type="catalytic activity">
    <reaction evidence="7">
        <text>L-cysteinyl-[prolipoprotein] + a 1,2-diacyl-sn-glycero-3-phospho-(1'-sn-glycerol) = an S-1,2-diacyl-sn-glyceryl-L-cysteinyl-[prolipoprotein] + sn-glycerol 1-phosphate + H(+)</text>
        <dbReference type="Rhea" id="RHEA:56712"/>
        <dbReference type="Rhea" id="RHEA-COMP:14679"/>
        <dbReference type="Rhea" id="RHEA-COMP:14680"/>
        <dbReference type="ChEBI" id="CHEBI:15378"/>
        <dbReference type="ChEBI" id="CHEBI:29950"/>
        <dbReference type="ChEBI" id="CHEBI:57685"/>
        <dbReference type="ChEBI" id="CHEBI:64716"/>
        <dbReference type="ChEBI" id="CHEBI:140658"/>
        <dbReference type="EC" id="2.5.1.145"/>
    </reaction>
</comment>
<comment type="pathway">
    <text evidence="7">Protein modification; lipoprotein biosynthesis (diacylglyceryl transfer).</text>
</comment>
<dbReference type="EMBL" id="JJML01000001">
    <property type="protein sequence ID" value="KGF73988.1"/>
    <property type="molecule type" value="Genomic_DNA"/>
</dbReference>
<keyword evidence="9" id="KW-1185">Reference proteome</keyword>
<evidence type="ECO:0000256" key="5">
    <source>
        <dbReference type="ARBA" id="ARBA00022989"/>
    </source>
</evidence>
<dbReference type="PANTHER" id="PTHR30589:SF0">
    <property type="entry name" value="PHOSPHATIDYLGLYCEROL--PROLIPOPROTEIN DIACYLGLYCERYL TRANSFERASE"/>
    <property type="match status" value="1"/>
</dbReference>
<comment type="subcellular location">
    <subcellularLocation>
        <location evidence="7">Cell membrane</location>
        <topology evidence="7">Multi-pass membrane protein</topology>
    </subcellularLocation>
</comment>
<keyword evidence="4 7" id="KW-0812">Transmembrane</keyword>
<feature type="transmembrane region" description="Helical" evidence="7">
    <location>
        <begin position="20"/>
        <end position="37"/>
    </location>
</feature>
<evidence type="ECO:0000256" key="7">
    <source>
        <dbReference type="HAMAP-Rule" id="MF_01147"/>
    </source>
</evidence>
<dbReference type="UniPathway" id="UPA00664"/>
<reference evidence="8 9" key="1">
    <citation type="journal article" date="2014" name="Mol. Ecol.">
        <title>Evolution of Synechococcus.</title>
        <authorList>
            <person name="Dvorak P."/>
            <person name="Casamatta D."/>
            <person name="Hasler P."/>
            <person name="Poulickova A."/>
            <person name="Ondrej V."/>
            <person name="Sanges R."/>
        </authorList>
    </citation>
    <scope>NUCLEOTIDE SEQUENCE [LARGE SCALE GENOMIC DNA]</scope>
    <source>
        <strain evidence="8 9">CAUP A 1101</strain>
    </source>
</reference>
<feature type="transmembrane region" description="Helical" evidence="7">
    <location>
        <begin position="57"/>
        <end position="76"/>
    </location>
</feature>
<dbReference type="OrthoDB" id="871140at2"/>
<dbReference type="GO" id="GO:0005886">
    <property type="term" value="C:plasma membrane"/>
    <property type="evidence" value="ECO:0007669"/>
    <property type="project" value="UniProtKB-SubCell"/>
</dbReference>
<keyword evidence="5 7" id="KW-1133">Transmembrane helix</keyword>
<keyword evidence="8" id="KW-0449">Lipoprotein</keyword>
<feature type="binding site" evidence="7">
    <location>
        <position position="139"/>
    </location>
    <ligand>
        <name>a 1,2-diacyl-sn-glycero-3-phospho-(1'-sn-glycerol)</name>
        <dbReference type="ChEBI" id="CHEBI:64716"/>
    </ligand>
</feature>
<comment type="function">
    <text evidence="7">Catalyzes the transfer of the diacylglyceryl group from phosphatidylglycerol to the sulfhydryl group of the N-terminal cysteine of a prolipoprotein, the first step in the formation of mature lipoproteins.</text>
</comment>
<sequence>MLTYPELSPIALKLGPLTIHWYGLMYLLGFLSGWVLLQVRIKSLKLNWTVDQLSDLVIYLILGVVFGGRLGYVLFYDFLVYLQHPLKALAIWDGGMSFHGGLIGVIVAISLYGRKNQRKFFEIADFIVPVVPIGLGTGRIGNFINGELWGKVANLPWAMQLPCADSRFVRYCNGATTGYSLPKHPSQLYEFFLEGIVLFTVLWCFSHKPRPRMAVSGLFALLYGVFRFIVEFVRLPDVQLGYLAFGWLTMGQVLSLPLILIGMLLLGLAYSRKNNRLRQTSTSQN</sequence>
<feature type="transmembrane region" description="Helical" evidence="7">
    <location>
        <begin position="188"/>
        <end position="206"/>
    </location>
</feature>
<feature type="transmembrane region" description="Helical" evidence="7">
    <location>
        <begin position="120"/>
        <end position="140"/>
    </location>
</feature>
<feature type="transmembrane region" description="Helical" evidence="7">
    <location>
        <begin position="242"/>
        <end position="270"/>
    </location>
</feature>
<dbReference type="NCBIfam" id="TIGR00544">
    <property type="entry name" value="lgt"/>
    <property type="match status" value="1"/>
</dbReference>
<dbReference type="HAMAP" id="MF_01147">
    <property type="entry name" value="Lgt"/>
    <property type="match status" value="1"/>
</dbReference>
<gene>
    <name evidence="7" type="primary">lgt</name>
    <name evidence="8" type="ORF">DO97_00125</name>
</gene>
<evidence type="ECO:0000256" key="4">
    <source>
        <dbReference type="ARBA" id="ARBA00022692"/>
    </source>
</evidence>
<organism evidence="8 9">
    <name type="scientific">Neosynechococcus sphagnicola sy1</name>
    <dbReference type="NCBI Taxonomy" id="1497020"/>
    <lineage>
        <taxon>Bacteria</taxon>
        <taxon>Bacillati</taxon>
        <taxon>Cyanobacteriota</taxon>
        <taxon>Cyanophyceae</taxon>
        <taxon>Neosynechococcales</taxon>
        <taxon>Neosynechococcaceae</taxon>
        <taxon>Neosynechococcus</taxon>
    </lineage>
</organism>
<feature type="transmembrane region" description="Helical" evidence="7">
    <location>
        <begin position="213"/>
        <end position="230"/>
    </location>
</feature>
<dbReference type="AlphaFoldDB" id="A0A098TT75"/>
<evidence type="ECO:0000313" key="8">
    <source>
        <dbReference type="EMBL" id="KGF73988.1"/>
    </source>
</evidence>
<dbReference type="PROSITE" id="PS01311">
    <property type="entry name" value="LGT"/>
    <property type="match status" value="1"/>
</dbReference>
<protein>
    <recommendedName>
        <fullName evidence="7">Phosphatidylglycerol--prolipoprotein diacylglyceryl transferase</fullName>
        <ecNumber evidence="7">2.5.1.145</ecNumber>
    </recommendedName>
</protein>
<accession>A0A098TT75</accession>
<keyword evidence="2 7" id="KW-1003">Cell membrane</keyword>
<name>A0A098TT75_9CYAN</name>
<dbReference type="GO" id="GO:0008961">
    <property type="term" value="F:phosphatidylglycerol-prolipoprotein diacylglyceryl transferase activity"/>
    <property type="evidence" value="ECO:0007669"/>
    <property type="project" value="UniProtKB-UniRule"/>
</dbReference>
<comment type="similarity">
    <text evidence="1 7">Belongs to the Lgt family.</text>
</comment>
<evidence type="ECO:0000313" key="9">
    <source>
        <dbReference type="Proteomes" id="UP000030170"/>
    </source>
</evidence>
<evidence type="ECO:0000256" key="1">
    <source>
        <dbReference type="ARBA" id="ARBA00007150"/>
    </source>
</evidence>
<dbReference type="PANTHER" id="PTHR30589">
    <property type="entry name" value="PROLIPOPROTEIN DIACYLGLYCERYL TRANSFERASE"/>
    <property type="match status" value="1"/>
</dbReference>
<evidence type="ECO:0000256" key="2">
    <source>
        <dbReference type="ARBA" id="ARBA00022475"/>
    </source>
</evidence>
<evidence type="ECO:0000256" key="3">
    <source>
        <dbReference type="ARBA" id="ARBA00022679"/>
    </source>
</evidence>
<feature type="transmembrane region" description="Helical" evidence="7">
    <location>
        <begin position="96"/>
        <end position="113"/>
    </location>
</feature>
<dbReference type="RefSeq" id="WP_036530118.1">
    <property type="nucleotide sequence ID" value="NZ_JJML01000001.1"/>
</dbReference>
<dbReference type="InterPro" id="IPR001640">
    <property type="entry name" value="Lgt"/>
</dbReference>
<dbReference type="GO" id="GO:0042158">
    <property type="term" value="P:lipoprotein biosynthetic process"/>
    <property type="evidence" value="ECO:0007669"/>
    <property type="project" value="UniProtKB-UniRule"/>
</dbReference>
<dbReference type="Pfam" id="PF01790">
    <property type="entry name" value="LGT"/>
    <property type="match status" value="1"/>
</dbReference>